<dbReference type="InterPro" id="IPR047928">
    <property type="entry name" value="Perm_prefix_1"/>
</dbReference>
<dbReference type="Proteomes" id="UP000824263">
    <property type="component" value="Unassembled WGS sequence"/>
</dbReference>
<keyword evidence="5 6" id="KW-0472">Membrane</keyword>
<keyword evidence="4 6" id="KW-1133">Transmembrane helix</keyword>
<dbReference type="GO" id="GO:0032153">
    <property type="term" value="C:cell division site"/>
    <property type="evidence" value="ECO:0007669"/>
    <property type="project" value="TreeGrafter"/>
</dbReference>
<feature type="transmembrane region" description="Helical" evidence="6">
    <location>
        <begin position="114"/>
        <end position="132"/>
    </location>
</feature>
<dbReference type="NCBIfam" id="NF038403">
    <property type="entry name" value="perm_prefix_1"/>
    <property type="match status" value="1"/>
</dbReference>
<feature type="transmembrane region" description="Helical" evidence="6">
    <location>
        <begin position="254"/>
        <end position="277"/>
    </location>
</feature>
<accession>A0A9D1RB27</accession>
<comment type="subcellular location">
    <subcellularLocation>
        <location evidence="1">Membrane</location>
        <topology evidence="1">Multi-pass membrane protein</topology>
    </subcellularLocation>
</comment>
<dbReference type="GO" id="GO:0008360">
    <property type="term" value="P:regulation of cell shape"/>
    <property type="evidence" value="ECO:0007669"/>
    <property type="project" value="UniProtKB-KW"/>
</dbReference>
<dbReference type="GO" id="GO:0051301">
    <property type="term" value="P:cell division"/>
    <property type="evidence" value="ECO:0007669"/>
    <property type="project" value="InterPro"/>
</dbReference>
<evidence type="ECO:0000256" key="5">
    <source>
        <dbReference type="ARBA" id="ARBA00023136"/>
    </source>
</evidence>
<gene>
    <name evidence="7" type="ORF">H9873_09650</name>
</gene>
<feature type="transmembrane region" description="Helical" evidence="6">
    <location>
        <begin position="200"/>
        <end position="218"/>
    </location>
</feature>
<evidence type="ECO:0000256" key="1">
    <source>
        <dbReference type="ARBA" id="ARBA00004141"/>
    </source>
</evidence>
<evidence type="ECO:0000256" key="6">
    <source>
        <dbReference type="SAM" id="Phobius"/>
    </source>
</evidence>
<reference evidence="7" key="2">
    <citation type="submission" date="2021-04" db="EMBL/GenBank/DDBJ databases">
        <authorList>
            <person name="Gilroy R."/>
        </authorList>
    </citation>
    <scope>NUCLEOTIDE SEQUENCE</scope>
    <source>
        <strain evidence="7">ChiSxjej1B13-11762</strain>
    </source>
</reference>
<comment type="caution">
    <text evidence="7">The sequence shown here is derived from an EMBL/GenBank/DDBJ whole genome shotgun (WGS) entry which is preliminary data.</text>
</comment>
<dbReference type="InterPro" id="IPR001182">
    <property type="entry name" value="FtsW/RodA"/>
</dbReference>
<reference evidence="7" key="1">
    <citation type="journal article" date="2021" name="PeerJ">
        <title>Extensive microbial diversity within the chicken gut microbiome revealed by metagenomics and culture.</title>
        <authorList>
            <person name="Gilroy R."/>
            <person name="Ravi A."/>
            <person name="Getino M."/>
            <person name="Pursley I."/>
            <person name="Horton D.L."/>
            <person name="Alikhan N.F."/>
            <person name="Baker D."/>
            <person name="Gharbi K."/>
            <person name="Hall N."/>
            <person name="Watson M."/>
            <person name="Adriaenssens E.M."/>
            <person name="Foster-Nyarko E."/>
            <person name="Jarju S."/>
            <person name="Secka A."/>
            <person name="Antonio M."/>
            <person name="Oren A."/>
            <person name="Chaudhuri R.R."/>
            <person name="La Ragione R."/>
            <person name="Hildebrand F."/>
            <person name="Pallen M.J."/>
        </authorList>
    </citation>
    <scope>NUCLEOTIDE SEQUENCE</scope>
    <source>
        <strain evidence="7">ChiSxjej1B13-11762</strain>
    </source>
</reference>
<evidence type="ECO:0000313" key="7">
    <source>
        <dbReference type="EMBL" id="HIW84574.1"/>
    </source>
</evidence>
<keyword evidence="3" id="KW-0133">Cell shape</keyword>
<keyword evidence="2 6" id="KW-0812">Transmembrane</keyword>
<dbReference type="EMBL" id="DXGF01000170">
    <property type="protein sequence ID" value="HIW84574.1"/>
    <property type="molecule type" value="Genomic_DNA"/>
</dbReference>
<feature type="transmembrane region" description="Helical" evidence="6">
    <location>
        <begin position="74"/>
        <end position="94"/>
    </location>
</feature>
<dbReference type="PANTHER" id="PTHR30474">
    <property type="entry name" value="CELL CYCLE PROTEIN"/>
    <property type="match status" value="1"/>
</dbReference>
<protein>
    <submittedName>
        <fullName evidence="7">FtsW/RodA/SpoVE family cell cycle protein</fullName>
    </submittedName>
</protein>
<feature type="transmembrane region" description="Helical" evidence="6">
    <location>
        <begin position="405"/>
        <end position="427"/>
    </location>
</feature>
<proteinExistence type="predicted"/>
<dbReference type="GO" id="GO:0015648">
    <property type="term" value="F:lipid-linked peptidoglycan transporter activity"/>
    <property type="evidence" value="ECO:0007669"/>
    <property type="project" value="TreeGrafter"/>
</dbReference>
<feature type="transmembrane region" description="Helical" evidence="6">
    <location>
        <begin position="144"/>
        <end position="161"/>
    </location>
</feature>
<feature type="transmembrane region" description="Helical" evidence="6">
    <location>
        <begin position="377"/>
        <end position="399"/>
    </location>
</feature>
<organism evidence="7 8">
    <name type="scientific">Candidatus Dorea gallistercoris</name>
    <dbReference type="NCBI Taxonomy" id="2838542"/>
    <lineage>
        <taxon>Bacteria</taxon>
        <taxon>Bacillati</taxon>
        <taxon>Bacillota</taxon>
        <taxon>Clostridia</taxon>
        <taxon>Lachnospirales</taxon>
        <taxon>Lachnospiraceae</taxon>
        <taxon>Dorea</taxon>
    </lineage>
</organism>
<evidence type="ECO:0000256" key="4">
    <source>
        <dbReference type="ARBA" id="ARBA00022989"/>
    </source>
</evidence>
<feature type="transmembrane region" description="Helical" evidence="6">
    <location>
        <begin position="167"/>
        <end position="188"/>
    </location>
</feature>
<evidence type="ECO:0000313" key="8">
    <source>
        <dbReference type="Proteomes" id="UP000824263"/>
    </source>
</evidence>
<evidence type="ECO:0000256" key="2">
    <source>
        <dbReference type="ARBA" id="ARBA00022692"/>
    </source>
</evidence>
<dbReference type="AlphaFoldDB" id="A0A9D1RB27"/>
<feature type="transmembrane region" description="Helical" evidence="6">
    <location>
        <begin position="335"/>
        <end position="356"/>
    </location>
</feature>
<name>A0A9D1RB27_9FIRM</name>
<sequence length="445" mass="48809">MDRKEYLDTLAEQIRSKPAAAAVRREIENHIEEQKKAFLAEGMTGPEAEEAAVQEMGDPVETGVAMDLIHRPQIPWGSVVLIVFLSIVGMVFRFSLMTKLPGVSFMTGDVTREGLYLCLGLALMIGICLIDYSRIGRRARTCTLVLALALMAGNLFTGIVVNGMSGYLYFAGRVVSINLVWPLFVPLYGGIIYRYRKGGYQGLAACLLWTLPGVICTMSCSRMGAALLLLEIDLIILIVAVWKQWFQVAKKKTLIGSGAALILLPVASAGITLLFGADYQKMRLMTLFDVSGQEGNWMRQTIQDMLGNSRFIGASQQALDQEGGFPAVDFVLSYIVGYYGILAALVLIGLILYLMFRLLRVSLRQKNQLGRLMGTGCAIVMVAQILIYVLCNMGIILPGTIYCPFLTSGGTVMLVTYIIFGILLSVYRYQDIPLEEGGRVSSVTP</sequence>
<evidence type="ECO:0000256" key="3">
    <source>
        <dbReference type="ARBA" id="ARBA00022960"/>
    </source>
</evidence>
<feature type="transmembrane region" description="Helical" evidence="6">
    <location>
        <begin position="224"/>
        <end position="242"/>
    </location>
</feature>
<dbReference type="GO" id="GO:0005886">
    <property type="term" value="C:plasma membrane"/>
    <property type="evidence" value="ECO:0007669"/>
    <property type="project" value="TreeGrafter"/>
</dbReference>
<dbReference type="Pfam" id="PF01098">
    <property type="entry name" value="FTSW_RODA_SPOVE"/>
    <property type="match status" value="1"/>
</dbReference>